<dbReference type="GeneID" id="37002298"/>
<dbReference type="Proteomes" id="UP000244406">
    <property type="component" value="Unassembled WGS sequence"/>
</dbReference>
<evidence type="ECO:0000313" key="2">
    <source>
        <dbReference type="Proteomes" id="UP000244406"/>
    </source>
</evidence>
<gene>
    <name evidence="1" type="ORF">CXQ87_002298</name>
</gene>
<dbReference type="AlphaFoldDB" id="A0A2V1AA92"/>
<dbReference type="VEuPathDB" id="FungiDB:CXQ87_002298"/>
<sequence>MEETIRIAKGYACKSVKYDKNGKIPWLTHVQSIGVNDTVAHLEPSEDPMVAIGRAFTRNLWDSGLLDDYVPSPNTLVASTHTCVLNLSFVSGGKPYNLNVAFHYGEREPYRESSVVVKDRDLAELMYQRVVEGNRSYSAVEARARYLLKLHSVNCSMNGLELIVA</sequence>
<accession>A0A2V1AA92</accession>
<proteinExistence type="predicted"/>
<name>A0A2V1AA92_9ASCO</name>
<comment type="caution">
    <text evidence="1">The sequence shown here is derived from an EMBL/GenBank/DDBJ whole genome shotgun (WGS) entry which is preliminary data.</text>
</comment>
<protein>
    <submittedName>
        <fullName evidence="1">Uncharacterized protein</fullName>
    </submittedName>
</protein>
<organism evidence="1 2">
    <name type="scientific">Candidozyma duobushaemuli</name>
    <dbReference type="NCBI Taxonomy" id="1231522"/>
    <lineage>
        <taxon>Eukaryota</taxon>
        <taxon>Fungi</taxon>
        <taxon>Dikarya</taxon>
        <taxon>Ascomycota</taxon>
        <taxon>Saccharomycotina</taxon>
        <taxon>Pichiomycetes</taxon>
        <taxon>Metschnikowiaceae</taxon>
        <taxon>Candidozyma</taxon>
    </lineage>
</organism>
<keyword evidence="2" id="KW-1185">Reference proteome</keyword>
<dbReference type="EMBL" id="PKFP01000001">
    <property type="protein sequence ID" value="PVH14173.1"/>
    <property type="molecule type" value="Genomic_DNA"/>
</dbReference>
<dbReference type="RefSeq" id="XP_025335113.1">
    <property type="nucleotide sequence ID" value="XM_025480813.1"/>
</dbReference>
<reference evidence="1 2" key="1">
    <citation type="submission" date="2017-12" db="EMBL/GenBank/DDBJ databases">
        <title>Genome Sequence of the Amphotericin B-resistant Candida duobushaemulonii strain, B09383.</title>
        <authorList>
            <person name="Chow N.A."/>
            <person name="Gade L."/>
            <person name="Batra D."/>
            <person name="Rowe L.A."/>
            <person name="Loparev V.N."/>
            <person name="Litvintseva A.P."/>
        </authorList>
    </citation>
    <scope>NUCLEOTIDE SEQUENCE [LARGE SCALE GENOMIC DNA]</scope>
    <source>
        <strain evidence="1 2">B09383</strain>
    </source>
</reference>
<evidence type="ECO:0000313" key="1">
    <source>
        <dbReference type="EMBL" id="PVH14173.1"/>
    </source>
</evidence>